<evidence type="ECO:0000313" key="1">
    <source>
        <dbReference type="EMBL" id="KKB62510.1"/>
    </source>
</evidence>
<dbReference type="AlphaFoldDB" id="A0A0F5JXS5"/>
<dbReference type="PATRIC" id="fig|28092.6.peg.4018"/>
<reference evidence="1 2" key="1">
    <citation type="submission" date="2015-03" db="EMBL/GenBank/DDBJ databases">
        <title>Draft Genome Sequence of Burkholderia andropogonis type strain ICMP2807, isolated from Sorghum bicolor.</title>
        <authorList>
            <person name="Lopes-Santos L."/>
            <person name="Castro D.B."/>
            <person name="Ottoboni L.M."/>
            <person name="Park D."/>
            <person name="Weirc B.S."/>
            <person name="Destefano S.A."/>
        </authorList>
    </citation>
    <scope>NUCLEOTIDE SEQUENCE [LARGE SCALE GENOMIC DNA]</scope>
    <source>
        <strain evidence="1 2">ICMP2807</strain>
    </source>
</reference>
<evidence type="ECO:0000313" key="2">
    <source>
        <dbReference type="Proteomes" id="UP000033618"/>
    </source>
</evidence>
<protein>
    <recommendedName>
        <fullName evidence="3">DUF3563 domain-containing protein</fullName>
    </recommendedName>
</protein>
<dbReference type="Proteomes" id="UP000033618">
    <property type="component" value="Unassembled WGS sequence"/>
</dbReference>
<sequence>MKLLDQLVALLFRRAAVRREAREAAYLSDAADLNELALRVQELERHAGRVRRPRKGDAAPA</sequence>
<comment type="caution">
    <text evidence="1">The sequence shown here is derived from an EMBL/GenBank/DDBJ whole genome shotgun (WGS) entry which is preliminary data.</text>
</comment>
<keyword evidence="2" id="KW-1185">Reference proteome</keyword>
<dbReference type="RefSeq" id="WP_024902340.1">
    <property type="nucleotide sequence ID" value="NZ_CADFGU010000001.1"/>
</dbReference>
<evidence type="ECO:0008006" key="3">
    <source>
        <dbReference type="Google" id="ProtNLM"/>
    </source>
</evidence>
<gene>
    <name evidence="1" type="ORF">WM40_17065</name>
</gene>
<proteinExistence type="predicted"/>
<accession>A0A0F5JXS5</accession>
<name>A0A0F5JXS5_9BURK</name>
<dbReference type="EMBL" id="LAQU01000019">
    <property type="protein sequence ID" value="KKB62510.1"/>
    <property type="molecule type" value="Genomic_DNA"/>
</dbReference>
<organism evidence="1 2">
    <name type="scientific">Robbsia andropogonis</name>
    <dbReference type="NCBI Taxonomy" id="28092"/>
    <lineage>
        <taxon>Bacteria</taxon>
        <taxon>Pseudomonadati</taxon>
        <taxon>Pseudomonadota</taxon>
        <taxon>Betaproteobacteria</taxon>
        <taxon>Burkholderiales</taxon>
        <taxon>Burkholderiaceae</taxon>
        <taxon>Robbsia</taxon>
    </lineage>
</organism>